<evidence type="ECO:0000256" key="5">
    <source>
        <dbReference type="ARBA" id="ARBA00022989"/>
    </source>
</evidence>
<protein>
    <submittedName>
        <fullName evidence="9">MFS transporter</fullName>
    </submittedName>
</protein>
<proteinExistence type="predicted"/>
<evidence type="ECO:0000256" key="1">
    <source>
        <dbReference type="ARBA" id="ARBA00004651"/>
    </source>
</evidence>
<feature type="domain" description="Major facilitator superfamily (MFS) profile" evidence="8">
    <location>
        <begin position="270"/>
        <end position="470"/>
    </location>
</feature>
<evidence type="ECO:0000256" key="3">
    <source>
        <dbReference type="ARBA" id="ARBA00022475"/>
    </source>
</evidence>
<feature type="transmembrane region" description="Helical" evidence="7">
    <location>
        <begin position="270"/>
        <end position="293"/>
    </location>
</feature>
<dbReference type="GO" id="GO:0015213">
    <property type="term" value="F:uridine transmembrane transporter activity"/>
    <property type="evidence" value="ECO:0007669"/>
    <property type="project" value="TreeGrafter"/>
</dbReference>
<comment type="subcellular location">
    <subcellularLocation>
        <location evidence="1">Cell membrane</location>
        <topology evidence="1">Multi-pass membrane protein</topology>
    </subcellularLocation>
</comment>
<dbReference type="SUPFAM" id="SSF103473">
    <property type="entry name" value="MFS general substrate transporter"/>
    <property type="match status" value="1"/>
</dbReference>
<dbReference type="PANTHER" id="PTHR23522">
    <property type="entry name" value="BLL5896 PROTEIN"/>
    <property type="match status" value="1"/>
</dbReference>
<dbReference type="InterPro" id="IPR036259">
    <property type="entry name" value="MFS_trans_sf"/>
</dbReference>
<feature type="transmembrane region" description="Helical" evidence="7">
    <location>
        <begin position="167"/>
        <end position="187"/>
    </location>
</feature>
<evidence type="ECO:0000256" key="7">
    <source>
        <dbReference type="SAM" id="Phobius"/>
    </source>
</evidence>
<accession>A0A7C4LLV5</accession>
<feature type="transmembrane region" description="Helical" evidence="7">
    <location>
        <begin position="434"/>
        <end position="456"/>
    </location>
</feature>
<sequence length="470" mass="51675">MQRGVLWKLSVMMFLEFFIWGAWLPPSFGFFGEGGLNFTREVVNVSLPFPGAPGGAVPIVLQQQDLLNFLFPLSAIIAMFFANQFVDRNFSAERFLAFSQLVGGLAMLGFGALAWQTFQQGGNAAPQYWLYFACMAVHCLFYVPTISVTNTIAFANMSDPQKQFGLVRLWGTIGWIAASWPFIFILADWSKVPAFGTVNFVDWLGQALGSSLTGTALNQGKSWAFMTSGIASLVLAAFSLSLPHTPPKPAQQGENQLAWLEAIKLLRRPFLAVLFLVTFIDATVHDGFFFFAFTYLGKVGVPSNWIQPAMSVGQIAEIATMAFLGYVLKSLGWRTTMIIGILGHAVRFSVFALFPNPYCAVAVNVLHGICYAFFFATLYILVDEFFPKDARTSAQGLFNFLILGLGPMTSRFVWRTCQDHFTLTTMDGAKVVQYEQLLLIPAASAAVAAVLLLLFFHPPRSAELAGHSGA</sequence>
<name>A0A7C4LLV5_9PLAN</name>
<evidence type="ECO:0000256" key="6">
    <source>
        <dbReference type="ARBA" id="ARBA00023136"/>
    </source>
</evidence>
<feature type="transmembrane region" description="Helical" evidence="7">
    <location>
        <begin position="394"/>
        <end position="414"/>
    </location>
</feature>
<evidence type="ECO:0000313" key="9">
    <source>
        <dbReference type="EMBL" id="HGT39975.1"/>
    </source>
</evidence>
<dbReference type="Pfam" id="PF03825">
    <property type="entry name" value="Nuc_H_symport"/>
    <property type="match status" value="1"/>
</dbReference>
<dbReference type="GO" id="GO:0005886">
    <property type="term" value="C:plasma membrane"/>
    <property type="evidence" value="ECO:0007669"/>
    <property type="project" value="UniProtKB-SubCell"/>
</dbReference>
<feature type="transmembrane region" description="Helical" evidence="7">
    <location>
        <begin position="95"/>
        <end position="116"/>
    </location>
</feature>
<feature type="transmembrane region" description="Helical" evidence="7">
    <location>
        <begin position="5"/>
        <end position="23"/>
    </location>
</feature>
<feature type="transmembrane region" description="Helical" evidence="7">
    <location>
        <begin position="223"/>
        <end position="242"/>
    </location>
</feature>
<keyword evidence="5 7" id="KW-1133">Transmembrane helix</keyword>
<dbReference type="EMBL" id="DSVQ01000015">
    <property type="protein sequence ID" value="HGT39975.1"/>
    <property type="molecule type" value="Genomic_DNA"/>
</dbReference>
<dbReference type="Gene3D" id="1.20.1250.20">
    <property type="entry name" value="MFS general substrate transporter like domains"/>
    <property type="match status" value="2"/>
</dbReference>
<organism evidence="9">
    <name type="scientific">Schlesneria paludicola</name>
    <dbReference type="NCBI Taxonomy" id="360056"/>
    <lineage>
        <taxon>Bacteria</taxon>
        <taxon>Pseudomonadati</taxon>
        <taxon>Planctomycetota</taxon>
        <taxon>Planctomycetia</taxon>
        <taxon>Planctomycetales</taxon>
        <taxon>Planctomycetaceae</taxon>
        <taxon>Schlesneria</taxon>
    </lineage>
</organism>
<feature type="transmembrane region" description="Helical" evidence="7">
    <location>
        <begin position="335"/>
        <end position="354"/>
    </location>
</feature>
<dbReference type="InterPro" id="IPR004740">
    <property type="entry name" value="Nuc_H_symport"/>
</dbReference>
<dbReference type="PANTHER" id="PTHR23522:SF4">
    <property type="entry name" value="NUCLEOSIDE PERMEASE NUPG-RELATED"/>
    <property type="match status" value="1"/>
</dbReference>
<evidence type="ECO:0000259" key="8">
    <source>
        <dbReference type="PROSITE" id="PS50850"/>
    </source>
</evidence>
<keyword evidence="3" id="KW-1003">Cell membrane</keyword>
<comment type="caution">
    <text evidence="9">The sequence shown here is derived from an EMBL/GenBank/DDBJ whole genome shotgun (WGS) entry which is preliminary data.</text>
</comment>
<gene>
    <name evidence="9" type="ORF">ENS64_12045</name>
</gene>
<feature type="transmembrane region" description="Helical" evidence="7">
    <location>
        <begin position="128"/>
        <end position="155"/>
    </location>
</feature>
<reference evidence="9" key="1">
    <citation type="journal article" date="2020" name="mSystems">
        <title>Genome- and Community-Level Interaction Insights into Carbon Utilization and Element Cycling Functions of Hydrothermarchaeota in Hydrothermal Sediment.</title>
        <authorList>
            <person name="Zhou Z."/>
            <person name="Liu Y."/>
            <person name="Xu W."/>
            <person name="Pan J."/>
            <person name="Luo Z.H."/>
            <person name="Li M."/>
        </authorList>
    </citation>
    <scope>NUCLEOTIDE SEQUENCE [LARGE SCALE GENOMIC DNA]</scope>
    <source>
        <strain evidence="9">SpSt-508</strain>
    </source>
</reference>
<dbReference type="GO" id="GO:0015212">
    <property type="term" value="F:cytidine transmembrane transporter activity"/>
    <property type="evidence" value="ECO:0007669"/>
    <property type="project" value="TreeGrafter"/>
</dbReference>
<evidence type="ECO:0000256" key="2">
    <source>
        <dbReference type="ARBA" id="ARBA00022448"/>
    </source>
</evidence>
<feature type="transmembrane region" description="Helical" evidence="7">
    <location>
        <begin position="66"/>
        <end position="83"/>
    </location>
</feature>
<feature type="transmembrane region" description="Helical" evidence="7">
    <location>
        <begin position="360"/>
        <end position="382"/>
    </location>
</feature>
<dbReference type="PROSITE" id="PS50850">
    <property type="entry name" value="MFS"/>
    <property type="match status" value="1"/>
</dbReference>
<evidence type="ECO:0000256" key="4">
    <source>
        <dbReference type="ARBA" id="ARBA00022692"/>
    </source>
</evidence>
<keyword evidence="2" id="KW-0813">Transport</keyword>
<dbReference type="AlphaFoldDB" id="A0A7C4LLV5"/>
<keyword evidence="6 7" id="KW-0472">Membrane</keyword>
<keyword evidence="4 7" id="KW-0812">Transmembrane</keyword>
<dbReference type="InterPro" id="IPR020846">
    <property type="entry name" value="MFS_dom"/>
</dbReference>